<keyword evidence="1" id="KW-0472">Membrane</keyword>
<dbReference type="AlphaFoldDB" id="A0A151P2I5"/>
<evidence type="ECO:0000313" key="2">
    <source>
        <dbReference type="EMBL" id="KYO43213.1"/>
    </source>
</evidence>
<accession>A0A151P2I5</accession>
<organism evidence="2 3">
    <name type="scientific">Alligator mississippiensis</name>
    <name type="common">American alligator</name>
    <dbReference type="NCBI Taxonomy" id="8496"/>
    <lineage>
        <taxon>Eukaryota</taxon>
        <taxon>Metazoa</taxon>
        <taxon>Chordata</taxon>
        <taxon>Craniata</taxon>
        <taxon>Vertebrata</taxon>
        <taxon>Euteleostomi</taxon>
        <taxon>Archelosauria</taxon>
        <taxon>Archosauria</taxon>
        <taxon>Crocodylia</taxon>
        <taxon>Alligatoridae</taxon>
        <taxon>Alligatorinae</taxon>
        <taxon>Alligator</taxon>
    </lineage>
</organism>
<comment type="caution">
    <text evidence="2">The sequence shown here is derived from an EMBL/GenBank/DDBJ whole genome shotgun (WGS) entry which is preliminary data.</text>
</comment>
<gene>
    <name evidence="2" type="ORF">Y1Q_0017534</name>
</gene>
<proteinExistence type="predicted"/>
<keyword evidence="1" id="KW-0812">Transmembrane</keyword>
<reference evidence="2 3" key="1">
    <citation type="journal article" date="2012" name="Genome Biol.">
        <title>Sequencing three crocodilian genomes to illuminate the evolution of archosaurs and amniotes.</title>
        <authorList>
            <person name="St John J.A."/>
            <person name="Braun E.L."/>
            <person name="Isberg S.R."/>
            <person name="Miles L.G."/>
            <person name="Chong A.Y."/>
            <person name="Gongora J."/>
            <person name="Dalzell P."/>
            <person name="Moran C."/>
            <person name="Bed'hom B."/>
            <person name="Abzhanov A."/>
            <person name="Burgess S.C."/>
            <person name="Cooksey A.M."/>
            <person name="Castoe T.A."/>
            <person name="Crawford N.G."/>
            <person name="Densmore L.D."/>
            <person name="Drew J.C."/>
            <person name="Edwards S.V."/>
            <person name="Faircloth B.C."/>
            <person name="Fujita M.K."/>
            <person name="Greenwold M.J."/>
            <person name="Hoffmann F.G."/>
            <person name="Howard J.M."/>
            <person name="Iguchi T."/>
            <person name="Janes D.E."/>
            <person name="Khan S.Y."/>
            <person name="Kohno S."/>
            <person name="de Koning A.J."/>
            <person name="Lance S.L."/>
            <person name="McCarthy F.M."/>
            <person name="McCormack J.E."/>
            <person name="Merchant M.E."/>
            <person name="Peterson D.G."/>
            <person name="Pollock D.D."/>
            <person name="Pourmand N."/>
            <person name="Raney B.J."/>
            <person name="Roessler K.A."/>
            <person name="Sanford J.R."/>
            <person name="Sawyer R.H."/>
            <person name="Schmidt C.J."/>
            <person name="Triplett E.W."/>
            <person name="Tuberville T.D."/>
            <person name="Venegas-Anaya M."/>
            <person name="Howard J.T."/>
            <person name="Jarvis E.D."/>
            <person name="Guillette L.J.Jr."/>
            <person name="Glenn T.C."/>
            <person name="Green R.E."/>
            <person name="Ray D.A."/>
        </authorList>
    </citation>
    <scope>NUCLEOTIDE SEQUENCE [LARGE SCALE GENOMIC DNA]</scope>
    <source>
        <strain evidence="2">KSC_2009_1</strain>
    </source>
</reference>
<feature type="transmembrane region" description="Helical" evidence="1">
    <location>
        <begin position="64"/>
        <end position="83"/>
    </location>
</feature>
<name>A0A151P2I5_ALLMI</name>
<sequence>MRINCTSLKSCIFSSAIPVMSYISFVYIYFCRLDSSWEVSLQYERGFMNMPGEAPASNTTQLGIAQTILTTVYSVAFIGVLLIQH</sequence>
<keyword evidence="1" id="KW-1133">Transmembrane helix</keyword>
<dbReference type="eggNOG" id="ENOG502RXS2">
    <property type="taxonomic scope" value="Eukaryota"/>
</dbReference>
<evidence type="ECO:0000313" key="3">
    <source>
        <dbReference type="Proteomes" id="UP000050525"/>
    </source>
</evidence>
<dbReference type="EMBL" id="AKHW03001210">
    <property type="protein sequence ID" value="KYO43213.1"/>
    <property type="molecule type" value="Genomic_DNA"/>
</dbReference>
<feature type="transmembrane region" description="Helical" evidence="1">
    <location>
        <begin position="12"/>
        <end position="30"/>
    </location>
</feature>
<dbReference type="Proteomes" id="UP000050525">
    <property type="component" value="Unassembled WGS sequence"/>
</dbReference>
<evidence type="ECO:0000256" key="1">
    <source>
        <dbReference type="SAM" id="Phobius"/>
    </source>
</evidence>
<protein>
    <submittedName>
        <fullName evidence="2">Uncharacterized protein</fullName>
    </submittedName>
</protein>
<keyword evidence="3" id="KW-1185">Reference proteome</keyword>